<protein>
    <submittedName>
        <fullName evidence="1">Uncharacterized protein</fullName>
    </submittedName>
</protein>
<dbReference type="EMBL" id="JAPRAY010000015">
    <property type="protein sequence ID" value="MCZ0668244.1"/>
    <property type="molecule type" value="Genomic_DNA"/>
</dbReference>
<gene>
    <name evidence="1" type="ORF">OZZ17_11940</name>
</gene>
<sequence length="111" mass="13477">MQERKRDLYEPYLDEIRQMLEDGCVITHIHKEIAKKSGIDANVKTMKRFMREKGLIQESECEKTEINKLIKDKFKGISEYMDFYERWVRTSCRLNRAISNPNRVLMRRYLQ</sequence>
<dbReference type="RefSeq" id="WP_268803648.1">
    <property type="nucleotide sequence ID" value="NZ_JAPRAY010000015.1"/>
</dbReference>
<evidence type="ECO:0000313" key="1">
    <source>
        <dbReference type="EMBL" id="MCZ0668244.1"/>
    </source>
</evidence>
<name>A0A9Q4F121_MEDGN</name>
<reference evidence="1" key="1">
    <citation type="submission" date="2022-11" db="EMBL/GenBank/DDBJ databases">
        <title>Temperate bacteriophages infecting mucin-degrading bacterium Ruminococcus gnavus from the human gut.</title>
        <authorList>
            <person name="Buttimer C."/>
        </authorList>
    </citation>
    <scope>NUCLEOTIDE SEQUENCE</scope>
    <source>
        <strain evidence="1">CCUG 49994</strain>
    </source>
</reference>
<proteinExistence type="predicted"/>
<dbReference type="AlphaFoldDB" id="A0A9Q4F121"/>
<accession>A0A9Q4F121</accession>
<dbReference type="Proteomes" id="UP001079535">
    <property type="component" value="Unassembled WGS sequence"/>
</dbReference>
<organism evidence="1 2">
    <name type="scientific">Mediterraneibacter gnavus</name>
    <name type="common">Ruminococcus gnavus</name>
    <dbReference type="NCBI Taxonomy" id="33038"/>
    <lineage>
        <taxon>Bacteria</taxon>
        <taxon>Bacillati</taxon>
        <taxon>Bacillota</taxon>
        <taxon>Clostridia</taxon>
        <taxon>Lachnospirales</taxon>
        <taxon>Lachnospiraceae</taxon>
        <taxon>Mediterraneibacter</taxon>
    </lineage>
</organism>
<comment type="caution">
    <text evidence="1">The sequence shown here is derived from an EMBL/GenBank/DDBJ whole genome shotgun (WGS) entry which is preliminary data.</text>
</comment>
<evidence type="ECO:0000313" key="2">
    <source>
        <dbReference type="Proteomes" id="UP001079535"/>
    </source>
</evidence>